<reference evidence="4 5" key="1">
    <citation type="journal article" date="2024" name="Science">
        <title>Giant polyketide synthase enzymes in the biosynthesis of giant marine polyether toxins.</title>
        <authorList>
            <person name="Fallon T.R."/>
            <person name="Shende V.V."/>
            <person name="Wierzbicki I.H."/>
            <person name="Pendleton A.L."/>
            <person name="Watervoot N.F."/>
            <person name="Auber R.P."/>
            <person name="Gonzalez D.J."/>
            <person name="Wisecaver J.H."/>
            <person name="Moore B.S."/>
        </authorList>
    </citation>
    <scope>NUCLEOTIDE SEQUENCE [LARGE SCALE GENOMIC DNA]</scope>
    <source>
        <strain evidence="4 5">12B1</strain>
    </source>
</reference>
<feature type="transmembrane region" description="Helical" evidence="2">
    <location>
        <begin position="738"/>
        <end position="754"/>
    </location>
</feature>
<sequence>MPAALPLVHAPIRPVQPRAGPGTLPPLRSGSTKRIAPLASEQTAAAAPHVPPHVEAEDEASPAAPEPPSSQPTEAAPPVSSPRFPDEMPTSSPPQPVSPPLAPAPADGSPQDRDDTAPAPQTPSPSSPNPQALSLHSAPMSILTPNSRAVAGGISPRKARRSSFCSCGRRARSNVHPLDSAVIRKYEQMSPAERAAMSEAAARVQGFWRRLKHDILMKEDMRAMYSQPDLEKAKRHAENFLPKDRHGNLYPLTTPLKTFHPLGCGVALYMYLVHWWSAFFFAATLITFSSLVLNLEGNGMDWTFLNASDIPPSLSIYTVHSLANTANLPTTYGMTEVVITALFTWFMFWQGTKLKNLTRRITHLETTVANYTVMISRMAADTTRPTAAEFFSRWGEVVHVTVTYNNRKLIFASRALASARAALQSAHVQWYTAKAGSYPERKKRHASEAVARAMHKLYRADKALKAEAAAFSTQASCTGVVFVTFNTVDAAQSCISDLNDKPRYFRGSGPLKCQMAPEPEDIIWENLQSSNTEQIVRLMVSTLIIVIQIVISTVLVTAGMVLLTQTTVDMYNEGPTPLTATVVISVFGVCIAFLIFGYLGIMAMVPVLAYKVERHQTFAARETYIVLKLIFFQVVNVVVPSTTFIVRHGWHIKDEWYPTGGQIIVNSLLADFIFVGFLVDRMRPDVLFFRRFLARRAHTQRQMNALYKRPADIYLALRLQLVVKCIVCAVIYSSTFPILYPIAFIFCVVAEFVDRRNLLRVWAPPPPTDNRLIAAVVRLVIPVAVIGHLITAYFSFEAKSADAPATYITLISACVFGPVIGYFIYREHAASEGRRVWILPGKYLKTSREWFLDLKEETLVGDGKGKHWQPTETFRETNNLSFYVPPLPRHMLQAMGADEEMSYAPIPKHKSSSQLTLRTSHSNPEALQSALRTDTADEEPSCSGSDSPMGARAKKKSYPRSRASGRASGPQQKLTVTRANRSASDSMKSSPLRSGGRDTGAGVQPPAAASRVLCDSDTAETSESQSPGKRVSFLGRNRSATLGATPKDVQRSP</sequence>
<dbReference type="InterPro" id="IPR035979">
    <property type="entry name" value="RBD_domain_sf"/>
</dbReference>
<organism evidence="4 5">
    <name type="scientific">Prymnesium parvum</name>
    <name type="common">Toxic golden alga</name>
    <dbReference type="NCBI Taxonomy" id="97485"/>
    <lineage>
        <taxon>Eukaryota</taxon>
        <taxon>Haptista</taxon>
        <taxon>Haptophyta</taxon>
        <taxon>Prymnesiophyceae</taxon>
        <taxon>Prymnesiales</taxon>
        <taxon>Prymnesiaceae</taxon>
        <taxon>Prymnesium</taxon>
    </lineage>
</organism>
<feature type="transmembrane region" description="Helical" evidence="2">
    <location>
        <begin position="806"/>
        <end position="825"/>
    </location>
</feature>
<feature type="compositionally biased region" description="Pro residues" evidence="1">
    <location>
        <begin position="91"/>
        <end position="103"/>
    </location>
</feature>
<keyword evidence="2" id="KW-0472">Membrane</keyword>
<dbReference type="GO" id="GO:0005886">
    <property type="term" value="C:plasma membrane"/>
    <property type="evidence" value="ECO:0007669"/>
    <property type="project" value="TreeGrafter"/>
</dbReference>
<protein>
    <recommendedName>
        <fullName evidence="3">CSC1/OSCA1-like cytosolic domain-containing protein</fullName>
    </recommendedName>
</protein>
<feature type="domain" description="CSC1/OSCA1-like cytosolic" evidence="3">
    <location>
        <begin position="371"/>
        <end position="526"/>
    </location>
</feature>
<dbReference type="PANTHER" id="PTHR13018">
    <property type="entry name" value="PROBABLE MEMBRANE PROTEIN DUF221-RELATED"/>
    <property type="match status" value="1"/>
</dbReference>
<dbReference type="SUPFAM" id="SSF54928">
    <property type="entry name" value="RNA-binding domain, RBD"/>
    <property type="match status" value="1"/>
</dbReference>
<keyword evidence="2" id="KW-0812">Transmembrane</keyword>
<feature type="transmembrane region" description="Helical" evidence="2">
    <location>
        <begin position="582"/>
        <end position="608"/>
    </location>
</feature>
<dbReference type="AlphaFoldDB" id="A0AB34JJP2"/>
<feature type="compositionally biased region" description="Polar residues" evidence="1">
    <location>
        <begin position="912"/>
        <end position="932"/>
    </location>
</feature>
<dbReference type="InterPro" id="IPR045122">
    <property type="entry name" value="Csc1-like"/>
</dbReference>
<dbReference type="GO" id="GO:0005227">
    <property type="term" value="F:calcium-activated cation channel activity"/>
    <property type="evidence" value="ECO:0007669"/>
    <property type="project" value="InterPro"/>
</dbReference>
<dbReference type="GO" id="GO:0003676">
    <property type="term" value="F:nucleic acid binding"/>
    <property type="evidence" value="ECO:0007669"/>
    <property type="project" value="InterPro"/>
</dbReference>
<evidence type="ECO:0000259" key="3">
    <source>
        <dbReference type="Pfam" id="PF14703"/>
    </source>
</evidence>
<comment type="caution">
    <text evidence="4">The sequence shown here is derived from an EMBL/GenBank/DDBJ whole genome shotgun (WGS) entry which is preliminary data.</text>
</comment>
<evidence type="ECO:0000313" key="4">
    <source>
        <dbReference type="EMBL" id="KAL1522119.1"/>
    </source>
</evidence>
<evidence type="ECO:0000313" key="5">
    <source>
        <dbReference type="Proteomes" id="UP001515480"/>
    </source>
</evidence>
<dbReference type="EMBL" id="JBGBPQ010000007">
    <property type="protein sequence ID" value="KAL1522119.1"/>
    <property type="molecule type" value="Genomic_DNA"/>
</dbReference>
<dbReference type="InterPro" id="IPR027815">
    <property type="entry name" value="CSC1/OSCA1-like_cyt"/>
</dbReference>
<evidence type="ECO:0000256" key="2">
    <source>
        <dbReference type="SAM" id="Phobius"/>
    </source>
</evidence>
<feature type="transmembrane region" description="Helical" evidence="2">
    <location>
        <begin position="656"/>
        <end position="679"/>
    </location>
</feature>
<keyword evidence="5" id="KW-1185">Reference proteome</keyword>
<name>A0AB34JJP2_PRYPA</name>
<feature type="compositionally biased region" description="Polar residues" evidence="1">
    <location>
        <begin position="969"/>
        <end position="992"/>
    </location>
</feature>
<feature type="transmembrane region" description="Helical" evidence="2">
    <location>
        <begin position="775"/>
        <end position="794"/>
    </location>
</feature>
<feature type="transmembrane region" description="Helical" evidence="2">
    <location>
        <begin position="266"/>
        <end position="293"/>
    </location>
</feature>
<dbReference type="Gene3D" id="3.30.70.330">
    <property type="match status" value="1"/>
</dbReference>
<dbReference type="InterPro" id="IPR012677">
    <property type="entry name" value="Nucleotide-bd_a/b_plait_sf"/>
</dbReference>
<evidence type="ECO:0000256" key="1">
    <source>
        <dbReference type="SAM" id="MobiDB-lite"/>
    </source>
</evidence>
<gene>
    <name evidence="4" type="ORF">AB1Y20_021761</name>
</gene>
<dbReference type="PANTHER" id="PTHR13018:SF5">
    <property type="entry name" value="RE44586P"/>
    <property type="match status" value="1"/>
</dbReference>
<feature type="transmembrane region" description="Helical" evidence="2">
    <location>
        <begin position="538"/>
        <end position="562"/>
    </location>
</feature>
<dbReference type="Pfam" id="PF14703">
    <property type="entry name" value="PHM7_cyt"/>
    <property type="match status" value="1"/>
</dbReference>
<accession>A0AB34JJP2</accession>
<feature type="transmembrane region" description="Helical" evidence="2">
    <location>
        <begin position="629"/>
        <end position="650"/>
    </location>
</feature>
<proteinExistence type="predicted"/>
<dbReference type="Proteomes" id="UP001515480">
    <property type="component" value="Unassembled WGS sequence"/>
</dbReference>
<feature type="region of interest" description="Disordered" evidence="1">
    <location>
        <begin position="908"/>
        <end position="1053"/>
    </location>
</feature>
<feature type="region of interest" description="Disordered" evidence="1">
    <location>
        <begin position="1"/>
        <end position="134"/>
    </location>
</feature>
<keyword evidence="2" id="KW-1133">Transmembrane helix</keyword>